<feature type="domain" description="Major facilitator superfamily (MFS) profile" evidence="9">
    <location>
        <begin position="6"/>
        <end position="491"/>
    </location>
</feature>
<dbReference type="Pfam" id="PF07690">
    <property type="entry name" value="MFS_1"/>
    <property type="match status" value="1"/>
</dbReference>
<feature type="transmembrane region" description="Helical" evidence="8">
    <location>
        <begin position="48"/>
        <end position="67"/>
    </location>
</feature>
<dbReference type="InterPro" id="IPR036259">
    <property type="entry name" value="MFS_trans_sf"/>
</dbReference>
<organism evidence="10 11">
    <name type="scientific">Streptomyces iconiensis</name>
    <dbReference type="NCBI Taxonomy" id="1384038"/>
    <lineage>
        <taxon>Bacteria</taxon>
        <taxon>Bacillati</taxon>
        <taxon>Actinomycetota</taxon>
        <taxon>Actinomycetes</taxon>
        <taxon>Kitasatosporales</taxon>
        <taxon>Streptomycetaceae</taxon>
        <taxon>Streptomyces</taxon>
    </lineage>
</organism>
<evidence type="ECO:0000313" key="11">
    <source>
        <dbReference type="Proteomes" id="UP001214441"/>
    </source>
</evidence>
<name>A0ABT7A2S8_9ACTN</name>
<dbReference type="PROSITE" id="PS00216">
    <property type="entry name" value="SUGAR_TRANSPORT_1"/>
    <property type="match status" value="1"/>
</dbReference>
<dbReference type="InterPro" id="IPR011701">
    <property type="entry name" value="MFS"/>
</dbReference>
<feature type="transmembrane region" description="Helical" evidence="8">
    <location>
        <begin position="291"/>
        <end position="312"/>
    </location>
</feature>
<feature type="transmembrane region" description="Helical" evidence="8">
    <location>
        <begin position="104"/>
        <end position="122"/>
    </location>
</feature>
<dbReference type="SUPFAM" id="SSF103473">
    <property type="entry name" value="MFS general substrate transporter"/>
    <property type="match status" value="1"/>
</dbReference>
<evidence type="ECO:0000256" key="7">
    <source>
        <dbReference type="ARBA" id="ARBA00023251"/>
    </source>
</evidence>
<feature type="transmembrane region" description="Helical" evidence="8">
    <location>
        <begin position="349"/>
        <end position="371"/>
    </location>
</feature>
<evidence type="ECO:0000256" key="6">
    <source>
        <dbReference type="ARBA" id="ARBA00023136"/>
    </source>
</evidence>
<keyword evidence="5 8" id="KW-1133">Transmembrane helix</keyword>
<evidence type="ECO:0000259" key="9">
    <source>
        <dbReference type="PROSITE" id="PS50850"/>
    </source>
</evidence>
<keyword evidence="3" id="KW-1003">Cell membrane</keyword>
<feature type="transmembrane region" description="Helical" evidence="8">
    <location>
        <begin position="7"/>
        <end position="28"/>
    </location>
</feature>
<sequence length="513" mass="51826">MRKWWPLVAICLGTFMLLVDVTIVNVALPDMSRSLHASMASLQWIVDAYALTLAALLLTAGAAADLLGRRRVYLAGLAVFALASLMCALAADGGVLIAGRALQGTGGAVMFATTTALLTSVYEGRDRGIAFSVWGAVSSSAAAVGPTLGGVLTESWGWPSIFLVNLPVAVVTMVLARRVLPEFKATAGRRLDAVGALSFTVAAGATVAGLIESAHSGWGSPTVVTLLVVGAMALAVFVVTESTVAQPMLNLRLFRRPAFTALMLAAVLLQGAAFAHLGYTSMWLQTSLEMGPLAAGLVLTPLSLSALLVAAFAGRVLHGLPARIPVSAGLVLIGVGVLTETFIGPGSNWTVLLAGMVLSGIGAGVVTAPLVSAALSSVPPADAGTASGAVNTFRQLGQAIGVAVLGTVFVSEAAHTLAGKNVPGVPQETASALGGGQGRQIIESVAPARRAALTEALDAAFAHGLQQVFLIAGSAAVAVGVAAWFLMGRLGRDTHVPAQTAATAPPAPAGTRS</sequence>
<protein>
    <submittedName>
        <fullName evidence="10">MFS transporter</fullName>
    </submittedName>
</protein>
<dbReference type="PRINTS" id="PR01036">
    <property type="entry name" value="TCRTETB"/>
</dbReference>
<feature type="transmembrane region" description="Helical" evidence="8">
    <location>
        <begin position="223"/>
        <end position="245"/>
    </location>
</feature>
<dbReference type="Gene3D" id="1.20.1250.20">
    <property type="entry name" value="MFS general substrate transporter like domains"/>
    <property type="match status" value="1"/>
</dbReference>
<dbReference type="InterPro" id="IPR020846">
    <property type="entry name" value="MFS_dom"/>
</dbReference>
<feature type="transmembrane region" description="Helical" evidence="8">
    <location>
        <begin position="158"/>
        <end position="179"/>
    </location>
</feature>
<reference evidence="10 11" key="1">
    <citation type="submission" date="2023-05" db="EMBL/GenBank/DDBJ databases">
        <title>Streptantibioticus silvisoli sp. nov., acidotolerant actinomycetes 1 from pine litter.</title>
        <authorList>
            <person name="Swiecimska M."/>
            <person name="Golinska P."/>
            <person name="Sangal V."/>
            <person name="Wachnowicz B."/>
            <person name="Goodfellow M."/>
        </authorList>
    </citation>
    <scope>NUCLEOTIDE SEQUENCE [LARGE SCALE GENOMIC DNA]</scope>
    <source>
        <strain evidence="10 11">DSM 42109</strain>
    </source>
</reference>
<evidence type="ECO:0000256" key="5">
    <source>
        <dbReference type="ARBA" id="ARBA00022989"/>
    </source>
</evidence>
<dbReference type="PANTHER" id="PTHR42718:SF49">
    <property type="entry name" value="EXPORT PROTEIN"/>
    <property type="match status" value="1"/>
</dbReference>
<feature type="transmembrane region" description="Helical" evidence="8">
    <location>
        <begin position="191"/>
        <end position="211"/>
    </location>
</feature>
<dbReference type="NCBIfam" id="TIGR00711">
    <property type="entry name" value="efflux_EmrB"/>
    <property type="match status" value="1"/>
</dbReference>
<dbReference type="InterPro" id="IPR005829">
    <property type="entry name" value="Sugar_transporter_CS"/>
</dbReference>
<dbReference type="InterPro" id="IPR004638">
    <property type="entry name" value="EmrB-like"/>
</dbReference>
<keyword evidence="11" id="KW-1185">Reference proteome</keyword>
<dbReference type="PROSITE" id="PS50850">
    <property type="entry name" value="MFS"/>
    <property type="match status" value="1"/>
</dbReference>
<comment type="caution">
    <text evidence="10">The sequence shown here is derived from an EMBL/GenBank/DDBJ whole genome shotgun (WGS) entry which is preliminary data.</text>
</comment>
<keyword evidence="4 8" id="KW-0812">Transmembrane</keyword>
<dbReference type="PANTHER" id="PTHR42718">
    <property type="entry name" value="MAJOR FACILITATOR SUPERFAMILY MULTIDRUG TRANSPORTER MFSC"/>
    <property type="match status" value="1"/>
</dbReference>
<evidence type="ECO:0000256" key="4">
    <source>
        <dbReference type="ARBA" id="ARBA00022692"/>
    </source>
</evidence>
<keyword evidence="7" id="KW-0046">Antibiotic resistance</keyword>
<comment type="subcellular location">
    <subcellularLocation>
        <location evidence="1">Cell membrane</location>
        <topology evidence="1">Multi-pass membrane protein</topology>
    </subcellularLocation>
</comment>
<dbReference type="Proteomes" id="UP001214441">
    <property type="component" value="Unassembled WGS sequence"/>
</dbReference>
<evidence type="ECO:0000256" key="1">
    <source>
        <dbReference type="ARBA" id="ARBA00004651"/>
    </source>
</evidence>
<evidence type="ECO:0000256" key="3">
    <source>
        <dbReference type="ARBA" id="ARBA00022475"/>
    </source>
</evidence>
<dbReference type="Gene3D" id="1.20.1720.10">
    <property type="entry name" value="Multidrug resistance protein D"/>
    <property type="match status" value="1"/>
</dbReference>
<keyword evidence="6 8" id="KW-0472">Membrane</keyword>
<feature type="transmembrane region" description="Helical" evidence="8">
    <location>
        <begin position="74"/>
        <end position="98"/>
    </location>
</feature>
<feature type="transmembrane region" description="Helical" evidence="8">
    <location>
        <begin position="257"/>
        <end position="279"/>
    </location>
</feature>
<evidence type="ECO:0000256" key="2">
    <source>
        <dbReference type="ARBA" id="ARBA00022448"/>
    </source>
</evidence>
<feature type="transmembrane region" description="Helical" evidence="8">
    <location>
        <begin position="468"/>
        <end position="487"/>
    </location>
</feature>
<gene>
    <name evidence="10" type="ORF">NMN56_027520</name>
</gene>
<feature type="transmembrane region" description="Helical" evidence="8">
    <location>
        <begin position="324"/>
        <end position="343"/>
    </location>
</feature>
<keyword evidence="2" id="KW-0813">Transport</keyword>
<dbReference type="EMBL" id="JANCPR020000031">
    <property type="protein sequence ID" value="MDJ1135635.1"/>
    <property type="molecule type" value="Genomic_DNA"/>
</dbReference>
<accession>A0ABT7A2S8</accession>
<dbReference type="CDD" id="cd17321">
    <property type="entry name" value="MFS_MMR_MDR_like"/>
    <property type="match status" value="1"/>
</dbReference>
<proteinExistence type="predicted"/>
<evidence type="ECO:0000313" key="10">
    <source>
        <dbReference type="EMBL" id="MDJ1135635.1"/>
    </source>
</evidence>
<feature type="transmembrane region" description="Helical" evidence="8">
    <location>
        <begin position="129"/>
        <end position="152"/>
    </location>
</feature>
<evidence type="ECO:0000256" key="8">
    <source>
        <dbReference type="SAM" id="Phobius"/>
    </source>
</evidence>